<dbReference type="Pfam" id="PF00662">
    <property type="entry name" value="Proton_antipo_N"/>
    <property type="match status" value="1"/>
</dbReference>
<feature type="transmembrane region" description="Helical" evidence="6">
    <location>
        <begin position="185"/>
        <end position="202"/>
    </location>
</feature>
<feature type="transmembrane region" description="Helical" evidence="6">
    <location>
        <begin position="253"/>
        <end position="271"/>
    </location>
</feature>
<feature type="transmembrane region" description="Helical" evidence="6">
    <location>
        <begin position="311"/>
        <end position="329"/>
    </location>
</feature>
<keyword evidence="3 6" id="KW-1133">Transmembrane helix</keyword>
<feature type="transmembrane region" description="Helical" evidence="6">
    <location>
        <begin position="146"/>
        <end position="164"/>
    </location>
</feature>
<evidence type="ECO:0000256" key="4">
    <source>
        <dbReference type="ARBA" id="ARBA00023136"/>
    </source>
</evidence>
<dbReference type="Proteomes" id="UP001479933">
    <property type="component" value="Chromosome"/>
</dbReference>
<dbReference type="PRINTS" id="PR01435">
    <property type="entry name" value="NPOXDRDTASE5"/>
</dbReference>
<evidence type="ECO:0000259" key="7">
    <source>
        <dbReference type="Pfam" id="PF00361"/>
    </source>
</evidence>
<name>A0ABZ2U181_9ACTN</name>
<feature type="domain" description="NADH:quinone oxidoreductase/Mrp antiporter transmembrane" evidence="7">
    <location>
        <begin position="140"/>
        <end position="424"/>
    </location>
</feature>
<organism evidence="9 10">
    <name type="scientific">Gordonia hydrophobica</name>
    <dbReference type="NCBI Taxonomy" id="40516"/>
    <lineage>
        <taxon>Bacteria</taxon>
        <taxon>Bacillati</taxon>
        <taxon>Actinomycetota</taxon>
        <taxon>Actinomycetes</taxon>
        <taxon>Mycobacteriales</taxon>
        <taxon>Gordoniaceae</taxon>
        <taxon>Gordonia</taxon>
    </lineage>
</organism>
<feature type="transmembrane region" description="Helical" evidence="6">
    <location>
        <begin position="335"/>
        <end position="356"/>
    </location>
</feature>
<dbReference type="NCBIfam" id="NF005141">
    <property type="entry name" value="PRK06590.1"/>
    <property type="match status" value="1"/>
</dbReference>
<dbReference type="PANTHER" id="PTHR42829:SF2">
    <property type="entry name" value="NADH-UBIQUINONE OXIDOREDUCTASE CHAIN 5"/>
    <property type="match status" value="1"/>
</dbReference>
<dbReference type="Gene3D" id="1.20.5.2700">
    <property type="match status" value="1"/>
</dbReference>
<protein>
    <submittedName>
        <fullName evidence="9">NADH-quinone oxidoreductase subunit L</fullName>
    </submittedName>
</protein>
<dbReference type="InterPro" id="IPR018393">
    <property type="entry name" value="NADHpl_OxRdtase_5_subgr"/>
</dbReference>
<evidence type="ECO:0000256" key="2">
    <source>
        <dbReference type="ARBA" id="ARBA00022692"/>
    </source>
</evidence>
<keyword evidence="4 6" id="KW-0472">Membrane</keyword>
<feature type="transmembrane region" description="Helical" evidence="6">
    <location>
        <begin position="377"/>
        <end position="399"/>
    </location>
</feature>
<feature type="transmembrane region" description="Helical" evidence="6">
    <location>
        <begin position="37"/>
        <end position="57"/>
    </location>
</feature>
<dbReference type="Pfam" id="PF00361">
    <property type="entry name" value="Proton_antipo_M"/>
    <property type="match status" value="1"/>
</dbReference>
<accession>A0ABZ2U181</accession>
<feature type="transmembrane region" description="Helical" evidence="6">
    <location>
        <begin position="123"/>
        <end position="140"/>
    </location>
</feature>
<feature type="transmembrane region" description="Helical" evidence="6">
    <location>
        <begin position="90"/>
        <end position="111"/>
    </location>
</feature>
<dbReference type="InterPro" id="IPR003945">
    <property type="entry name" value="NU5C-like"/>
</dbReference>
<gene>
    <name evidence="9" type="primary">nuoL</name>
    <name evidence="9" type="ORF">RVF87_20980</name>
</gene>
<dbReference type="RefSeq" id="WP_066169435.1">
    <property type="nucleotide sequence ID" value="NZ_CP136137.1"/>
</dbReference>
<keyword evidence="2 5" id="KW-0812">Transmembrane</keyword>
<feature type="transmembrane region" description="Helical" evidence="6">
    <location>
        <begin position="419"/>
        <end position="447"/>
    </location>
</feature>
<dbReference type="NCBIfam" id="TIGR01974">
    <property type="entry name" value="NDH_I_L"/>
    <property type="match status" value="1"/>
</dbReference>
<feature type="transmembrane region" description="Helical" evidence="6">
    <location>
        <begin position="208"/>
        <end position="232"/>
    </location>
</feature>
<feature type="transmembrane region" description="Helical" evidence="6">
    <location>
        <begin position="508"/>
        <end position="527"/>
    </location>
</feature>
<proteinExistence type="predicted"/>
<dbReference type="EMBL" id="CP136137">
    <property type="protein sequence ID" value="WYY07430.1"/>
    <property type="molecule type" value="Genomic_DNA"/>
</dbReference>
<comment type="subcellular location">
    <subcellularLocation>
        <location evidence="1">Endomembrane system</location>
        <topology evidence="1">Multi-pass membrane protein</topology>
    </subcellularLocation>
    <subcellularLocation>
        <location evidence="5">Membrane</location>
        <topology evidence="5">Multi-pass membrane protein</topology>
    </subcellularLocation>
</comment>
<feature type="transmembrane region" description="Helical" evidence="6">
    <location>
        <begin position="6"/>
        <end position="25"/>
    </location>
</feature>
<evidence type="ECO:0000256" key="6">
    <source>
        <dbReference type="SAM" id="Phobius"/>
    </source>
</evidence>
<keyword evidence="10" id="KW-1185">Reference proteome</keyword>
<dbReference type="PANTHER" id="PTHR42829">
    <property type="entry name" value="NADH-UBIQUINONE OXIDOREDUCTASE CHAIN 5"/>
    <property type="match status" value="1"/>
</dbReference>
<feature type="transmembrane region" description="Helical" evidence="6">
    <location>
        <begin position="468"/>
        <end position="488"/>
    </location>
</feature>
<evidence type="ECO:0000259" key="8">
    <source>
        <dbReference type="Pfam" id="PF00662"/>
    </source>
</evidence>
<sequence length="633" mass="65670">MSSELTSTLLWLVPGLPAAGALLLLVGGRRTDRWGHLLATGLSAASAILGIAMWIGMIGRDEAARSVTSGAYDWIGAGSFRVDAALLLDQLSMCFVLLITVVGTLIHVYSIGYMAHDPGRRRFFAYLNLFVAAMLILVLADSYLGLYLGWEGVGLASYLLIGFWQHKPVAATAAKKAFVMNRVGDIGMVIALALMFATFGAVDFDGVFGAAATGSEATLTFICFMLLLGACAKSAQVPLQAWLGDAMEGPTPVSALIHAATMVTAGVYLITRSAPLFNLAPHAQTGVVVVGAVTLLFGAIIGCAKDDIKKALAASTMSQIGYMVLAAGLGPAGYAVAILHLLTHGFFKAGLFLGSGSVMHAMNDETDMRKLGGLRTVMPITFVTFGLGYLAIIGVPPFAGFYSKDHIIEAALSSGGVRGWILGLAAIAGAGITAFYMTRVMAMTFFGDRRWASDAKPHESGSSMTGPMIVLAVGSVFSGGLLAIGGTLTDFLSPVVGSAGEHEGPLPSWVVTVVVLVVVLIGVGIAWNQYGRAAIPETAPAEVSGLTRAARADLYGDLFNERAIAAPGQTLITGLVQLEDRGLGAATSGVGTAVVELSDVTRRSQNGFVRSYALSILAGTVVVAALSLVVSVL</sequence>
<evidence type="ECO:0000256" key="3">
    <source>
        <dbReference type="ARBA" id="ARBA00022989"/>
    </source>
</evidence>
<evidence type="ECO:0000256" key="5">
    <source>
        <dbReference type="RuleBase" id="RU000320"/>
    </source>
</evidence>
<dbReference type="InterPro" id="IPR001516">
    <property type="entry name" value="Proton_antipo_N"/>
</dbReference>
<dbReference type="PRINTS" id="PR01434">
    <property type="entry name" value="NADHDHGNASE5"/>
</dbReference>
<evidence type="ECO:0000313" key="9">
    <source>
        <dbReference type="EMBL" id="WYY07430.1"/>
    </source>
</evidence>
<feature type="transmembrane region" description="Helical" evidence="6">
    <location>
        <begin position="612"/>
        <end position="632"/>
    </location>
</feature>
<feature type="domain" description="NADH-Ubiquinone oxidoreductase (complex I) chain 5 N-terminal" evidence="8">
    <location>
        <begin position="74"/>
        <end position="124"/>
    </location>
</feature>
<dbReference type="InterPro" id="IPR001750">
    <property type="entry name" value="ND/Mrp_TM"/>
</dbReference>
<reference evidence="9 10" key="1">
    <citation type="journal article" date="2023" name="Virus Evol.">
        <title>Computational host range prediction-The good, the bad, and the ugly.</title>
        <authorList>
            <person name="Howell A.A."/>
            <person name="Versoza C.J."/>
            <person name="Pfeifer S.P."/>
        </authorList>
    </citation>
    <scope>NUCLEOTIDE SEQUENCE [LARGE SCALE GENOMIC DNA]</scope>
    <source>
        <strain evidence="9 10">1610/1b</strain>
    </source>
</reference>
<feature type="transmembrane region" description="Helical" evidence="6">
    <location>
        <begin position="283"/>
        <end position="304"/>
    </location>
</feature>
<evidence type="ECO:0000313" key="10">
    <source>
        <dbReference type="Proteomes" id="UP001479933"/>
    </source>
</evidence>
<evidence type="ECO:0000256" key="1">
    <source>
        <dbReference type="ARBA" id="ARBA00004127"/>
    </source>
</evidence>